<dbReference type="PANTHER" id="PTHR31485">
    <property type="entry name" value="PEPTIDYL SERINE ALPHA-GALACTOSYLTRANSFERASE"/>
    <property type="match status" value="1"/>
</dbReference>
<dbReference type="InterPro" id="IPR044845">
    <property type="entry name" value="HPAT/SRGT1-like"/>
</dbReference>
<dbReference type="InterPro" id="IPR056508">
    <property type="entry name" value="HPAT-like"/>
</dbReference>
<feature type="transmembrane region" description="Helical" evidence="7">
    <location>
        <begin position="38"/>
        <end position="60"/>
    </location>
</feature>
<keyword evidence="3" id="KW-0808">Transferase</keyword>
<dbReference type="EMBL" id="HBEZ01051235">
    <property type="protein sequence ID" value="CAD8653313.1"/>
    <property type="molecule type" value="Transcribed_RNA"/>
</dbReference>
<name>A0A6T8D3Y8_9CRYP</name>
<dbReference type="GO" id="GO:0016757">
    <property type="term" value="F:glycosyltransferase activity"/>
    <property type="evidence" value="ECO:0007669"/>
    <property type="project" value="UniProtKB-KW"/>
</dbReference>
<dbReference type="GO" id="GO:0016020">
    <property type="term" value="C:membrane"/>
    <property type="evidence" value="ECO:0007669"/>
    <property type="project" value="UniProtKB-SubCell"/>
</dbReference>
<evidence type="ECO:0000313" key="9">
    <source>
        <dbReference type="EMBL" id="CAD8653311.1"/>
    </source>
</evidence>
<protein>
    <recommendedName>
        <fullName evidence="8">Hydroxyproline O-arabinosyltransferase-like domain-containing protein</fullName>
    </recommendedName>
</protein>
<feature type="domain" description="Hydroxyproline O-arabinosyltransferase-like" evidence="8">
    <location>
        <begin position="413"/>
        <end position="638"/>
    </location>
</feature>
<evidence type="ECO:0000256" key="4">
    <source>
        <dbReference type="ARBA" id="ARBA00022692"/>
    </source>
</evidence>
<accession>A0A6T8D3Y8</accession>
<dbReference type="Pfam" id="PF23452">
    <property type="entry name" value="HPAT"/>
    <property type="match status" value="1"/>
</dbReference>
<reference evidence="9" key="1">
    <citation type="submission" date="2021-01" db="EMBL/GenBank/DDBJ databases">
        <authorList>
            <person name="Corre E."/>
            <person name="Pelletier E."/>
            <person name="Niang G."/>
            <person name="Scheremetjew M."/>
            <person name="Finn R."/>
            <person name="Kale V."/>
            <person name="Holt S."/>
            <person name="Cochrane G."/>
            <person name="Meng A."/>
            <person name="Brown T."/>
            <person name="Cohen L."/>
        </authorList>
    </citation>
    <scope>NUCLEOTIDE SEQUENCE</scope>
    <source>
        <strain evidence="9">CCAP979/52</strain>
    </source>
</reference>
<gene>
    <name evidence="9" type="ORF">CCUR1050_LOCUS28110</name>
    <name evidence="10" type="ORF">CCUR1050_LOCUS28111</name>
</gene>
<evidence type="ECO:0000256" key="2">
    <source>
        <dbReference type="ARBA" id="ARBA00022676"/>
    </source>
</evidence>
<proteinExistence type="predicted"/>
<comment type="subcellular location">
    <subcellularLocation>
        <location evidence="1">Membrane</location>
        <topology evidence="1">Single-pass membrane protein</topology>
    </subcellularLocation>
</comment>
<keyword evidence="4 7" id="KW-0812">Transmembrane</keyword>
<evidence type="ECO:0000256" key="6">
    <source>
        <dbReference type="ARBA" id="ARBA00023136"/>
    </source>
</evidence>
<keyword evidence="6 7" id="KW-0472">Membrane</keyword>
<evidence type="ECO:0000256" key="1">
    <source>
        <dbReference type="ARBA" id="ARBA00004167"/>
    </source>
</evidence>
<organism evidence="9">
    <name type="scientific">Cryptomonas curvata</name>
    <dbReference type="NCBI Taxonomy" id="233186"/>
    <lineage>
        <taxon>Eukaryota</taxon>
        <taxon>Cryptophyceae</taxon>
        <taxon>Cryptomonadales</taxon>
        <taxon>Cryptomonadaceae</taxon>
        <taxon>Cryptomonas</taxon>
    </lineage>
</organism>
<evidence type="ECO:0000256" key="5">
    <source>
        <dbReference type="ARBA" id="ARBA00022989"/>
    </source>
</evidence>
<dbReference type="EMBL" id="HBEZ01051232">
    <property type="protein sequence ID" value="CAD8653311.1"/>
    <property type="molecule type" value="Transcribed_RNA"/>
</dbReference>
<dbReference type="AlphaFoldDB" id="A0A6T8D3Y8"/>
<evidence type="ECO:0000256" key="7">
    <source>
        <dbReference type="SAM" id="Phobius"/>
    </source>
</evidence>
<keyword evidence="5 7" id="KW-1133">Transmembrane helix</keyword>
<dbReference type="PANTHER" id="PTHR31485:SF7">
    <property type="entry name" value="PEPTIDYL SERINE ALPHA-GALACTOSYLTRANSFERASE"/>
    <property type="match status" value="1"/>
</dbReference>
<keyword evidence="2" id="KW-0328">Glycosyltransferase</keyword>
<evidence type="ECO:0000259" key="8">
    <source>
        <dbReference type="Pfam" id="PF23452"/>
    </source>
</evidence>
<evidence type="ECO:0000256" key="3">
    <source>
        <dbReference type="ARBA" id="ARBA00022679"/>
    </source>
</evidence>
<evidence type="ECO:0000313" key="10">
    <source>
        <dbReference type="EMBL" id="CAD8653313.1"/>
    </source>
</evidence>
<sequence length="711" mass="79302">MITFGQQKRKDSDSHTLNDRQSWNLLCLLRNRKGKSGYCRYSPAIAAAFFVLGVLAYFFVSPQAVYKFNDSLAPEPPRKEPTPAPVLPIASDAGSRVLVASWWQRSEASKKALRELLKEGTTSLEAGGLRDELESRRLAFVPADHSDTCSTVCASVKLPNATGADTTSECSARWFNSINHCAVLLAAFPAASGCKSDYYGNDLPAFGSSAAGASAGLVLVNSRPHDYVTQCDAQGDHSWRLCPCSTGIVPAAVVTDSLHARLARTLVRQVSVLRNQLQSGIRATGQMNEWFATHRPEDVIDDIESGRVTFLETELGQSCYEACEGVGQACQMLWFDLLNNCEALHSAFPVGVNYCSETFFGRDLPAFRPSDATVLVNLMPRVYAASCGGKHSLTRRLCGCGRRKSGLKSSSTFHTVYNVQPSRYFEWQVRYMHLWFKQANMPGKITRLLTAHATDELAATIPTHVAPSPSVPNDAGYTPYNKPSAIEHWIREANPKEDIVILIDPDCMFVSPMNIVVEEGAPVAQQAFYHFEIQSDDVAMQIARRYCKNCTFLDPIAVPIIIHRRDLQRIAPLWLSKTIEIRQDRQNWPNCWNNRTCSIVGLGWTAEMFGYVFAASELGIRHEIWNLQVVPPVHTEVFASIIHYHVKIPLSDGRLWNKHSDNACCKIPWPVPANTNNLTRTFFSKLHEAHKILGEYNHTWPKGSHRYVPEV</sequence>